<name>A0A268ELH9_9BACL</name>
<dbReference type="Proteomes" id="UP000215596">
    <property type="component" value="Unassembled WGS sequence"/>
</dbReference>
<gene>
    <name evidence="1" type="ORF">CHH67_19200</name>
</gene>
<dbReference type="AlphaFoldDB" id="A0A268ELH9"/>
<dbReference type="OrthoDB" id="2828561at2"/>
<organism evidence="1 2">
    <name type="scientific">Paenibacillus campinasensis</name>
    <dbReference type="NCBI Taxonomy" id="66347"/>
    <lineage>
        <taxon>Bacteria</taxon>
        <taxon>Bacillati</taxon>
        <taxon>Bacillota</taxon>
        <taxon>Bacilli</taxon>
        <taxon>Bacillales</taxon>
        <taxon>Paenibacillaceae</taxon>
        <taxon>Paenibacillus</taxon>
    </lineage>
</organism>
<evidence type="ECO:0000313" key="1">
    <source>
        <dbReference type="EMBL" id="PAD73961.1"/>
    </source>
</evidence>
<comment type="caution">
    <text evidence="1">The sequence shown here is derived from an EMBL/GenBank/DDBJ whole genome shotgun (WGS) entry which is preliminary data.</text>
</comment>
<proteinExistence type="predicted"/>
<dbReference type="InterPro" id="IPR009394">
    <property type="entry name" value="MmcB-like"/>
</dbReference>
<reference evidence="1 2" key="1">
    <citation type="submission" date="2017-07" db="EMBL/GenBank/DDBJ databases">
        <title>Isolation and whole genome analysis of endospore-forming bacteria from heroin.</title>
        <authorList>
            <person name="Kalinowski J."/>
            <person name="Ahrens B."/>
            <person name="Al-Dilaimi A."/>
            <person name="Winkler A."/>
            <person name="Wibberg D."/>
            <person name="Schleenbecker U."/>
            <person name="Ruckert C."/>
            <person name="Wolfel R."/>
            <person name="Grass G."/>
        </authorList>
    </citation>
    <scope>NUCLEOTIDE SEQUENCE [LARGE SCALE GENOMIC DNA]</scope>
    <source>
        <strain evidence="1 2">7537-G1</strain>
    </source>
</reference>
<dbReference type="Pfam" id="PF06319">
    <property type="entry name" value="MmcB-like"/>
    <property type="match status" value="1"/>
</dbReference>
<sequence length="209" mass="24374">MTGYEVKVSRGDFVQDQKWPGYMAYCHKFSFVCPKGLISKDELPEEVGLVYYYPDSGALRSERSAKHRMVEIPSDIYQYILMSRTESDRHPFFSNSREMLEAYVSDKADRKALGSEVSSKLVAEIRDLRKKVRDVDWEKERLKRDAQLLQEVRVLLAEYGIRLGAWNNWEEEMRQRLSVGVNPQVIKIMNQITASTEELARMLQPVETK</sequence>
<dbReference type="EMBL" id="NPBY01000061">
    <property type="protein sequence ID" value="PAD73961.1"/>
    <property type="molecule type" value="Genomic_DNA"/>
</dbReference>
<protein>
    <submittedName>
        <fullName evidence="1">Uncharacterized protein</fullName>
    </submittedName>
</protein>
<accession>A0A268ELH9</accession>
<evidence type="ECO:0000313" key="2">
    <source>
        <dbReference type="Proteomes" id="UP000215596"/>
    </source>
</evidence>